<gene>
    <name evidence="2" type="ORF">AVEN_139834_1</name>
</gene>
<dbReference type="InterPro" id="IPR036397">
    <property type="entry name" value="RNaseH_sf"/>
</dbReference>
<protein>
    <submittedName>
        <fullName evidence="2">Uncharacterized protein</fullName>
    </submittedName>
</protein>
<keyword evidence="3" id="KW-1185">Reference proteome</keyword>
<evidence type="ECO:0000313" key="3">
    <source>
        <dbReference type="Proteomes" id="UP000499080"/>
    </source>
</evidence>
<organism evidence="2 3">
    <name type="scientific">Araneus ventricosus</name>
    <name type="common">Orbweaver spider</name>
    <name type="synonym">Epeira ventricosa</name>
    <dbReference type="NCBI Taxonomy" id="182803"/>
    <lineage>
        <taxon>Eukaryota</taxon>
        <taxon>Metazoa</taxon>
        <taxon>Ecdysozoa</taxon>
        <taxon>Arthropoda</taxon>
        <taxon>Chelicerata</taxon>
        <taxon>Arachnida</taxon>
        <taxon>Araneae</taxon>
        <taxon>Araneomorphae</taxon>
        <taxon>Entelegynae</taxon>
        <taxon>Araneoidea</taxon>
        <taxon>Araneidae</taxon>
        <taxon>Araneus</taxon>
    </lineage>
</organism>
<sequence length="103" mass="11372">MGVVFFCTTMLALHCDACEAVFFQTCSSGDESSSNSPDLAPTDFSLLPKLKNLPKEIRFKNAGDIKKSILKEDFNSCFRNLYSRAQKCITAGGSYFGTYLMGM</sequence>
<accession>A0A4Y2JCF2</accession>
<keyword evidence="1" id="KW-0732">Signal</keyword>
<dbReference type="Proteomes" id="UP000499080">
    <property type="component" value="Unassembled WGS sequence"/>
</dbReference>
<evidence type="ECO:0000256" key="1">
    <source>
        <dbReference type="SAM" id="SignalP"/>
    </source>
</evidence>
<evidence type="ECO:0000313" key="2">
    <source>
        <dbReference type="EMBL" id="GBM87747.1"/>
    </source>
</evidence>
<dbReference type="AlphaFoldDB" id="A0A4Y2JCF2"/>
<name>A0A4Y2JCF2_ARAVE</name>
<feature type="chain" id="PRO_5021330454" evidence="1">
    <location>
        <begin position="21"/>
        <end position="103"/>
    </location>
</feature>
<dbReference type="GO" id="GO:0003676">
    <property type="term" value="F:nucleic acid binding"/>
    <property type="evidence" value="ECO:0007669"/>
    <property type="project" value="InterPro"/>
</dbReference>
<reference evidence="2 3" key="1">
    <citation type="journal article" date="2019" name="Sci. Rep.">
        <title>Orb-weaving spider Araneus ventricosus genome elucidates the spidroin gene catalogue.</title>
        <authorList>
            <person name="Kono N."/>
            <person name="Nakamura H."/>
            <person name="Ohtoshi R."/>
            <person name="Moran D.A.P."/>
            <person name="Shinohara A."/>
            <person name="Yoshida Y."/>
            <person name="Fujiwara M."/>
            <person name="Mori M."/>
            <person name="Tomita M."/>
            <person name="Arakawa K."/>
        </authorList>
    </citation>
    <scope>NUCLEOTIDE SEQUENCE [LARGE SCALE GENOMIC DNA]</scope>
</reference>
<dbReference type="Gene3D" id="3.30.420.10">
    <property type="entry name" value="Ribonuclease H-like superfamily/Ribonuclease H"/>
    <property type="match status" value="1"/>
</dbReference>
<proteinExistence type="predicted"/>
<dbReference type="EMBL" id="BGPR01003405">
    <property type="protein sequence ID" value="GBM87747.1"/>
    <property type="molecule type" value="Genomic_DNA"/>
</dbReference>
<feature type="signal peptide" evidence="1">
    <location>
        <begin position="1"/>
        <end position="20"/>
    </location>
</feature>
<comment type="caution">
    <text evidence="2">The sequence shown here is derived from an EMBL/GenBank/DDBJ whole genome shotgun (WGS) entry which is preliminary data.</text>
</comment>